<reference evidence="1" key="1">
    <citation type="submission" date="2020-05" db="EMBL/GenBank/DDBJ databases">
        <authorList>
            <person name="Chiriac C."/>
            <person name="Salcher M."/>
            <person name="Ghai R."/>
            <person name="Kavagutti S V."/>
        </authorList>
    </citation>
    <scope>NUCLEOTIDE SEQUENCE</scope>
</reference>
<name>A0A6J5S513_9CAUD</name>
<evidence type="ECO:0000313" key="1">
    <source>
        <dbReference type="EMBL" id="CAB4203342.1"/>
    </source>
</evidence>
<accession>A0A6J5S513</accession>
<organism evidence="1">
    <name type="scientific">uncultured Caudovirales phage</name>
    <dbReference type="NCBI Taxonomy" id="2100421"/>
    <lineage>
        <taxon>Viruses</taxon>
        <taxon>Duplodnaviria</taxon>
        <taxon>Heunggongvirae</taxon>
        <taxon>Uroviricota</taxon>
        <taxon>Caudoviricetes</taxon>
        <taxon>Peduoviridae</taxon>
        <taxon>Maltschvirus</taxon>
        <taxon>Maltschvirus maltsch</taxon>
    </lineage>
</organism>
<sequence>MISAQVIASGWVWELRLNPQTKTAEVVSVTAQRPPQTVEPLASLEPQWFGQPPNLRVS</sequence>
<protein>
    <submittedName>
        <fullName evidence="1">Uncharacterized protein</fullName>
    </submittedName>
</protein>
<gene>
    <name evidence="1" type="ORF">UFOVP1379_37</name>
</gene>
<proteinExistence type="predicted"/>
<dbReference type="EMBL" id="LR797329">
    <property type="protein sequence ID" value="CAB4203342.1"/>
    <property type="molecule type" value="Genomic_DNA"/>
</dbReference>